<dbReference type="AlphaFoldDB" id="A0A9P3PNZ6"/>
<protein>
    <submittedName>
        <fullName evidence="2">Uncharacterized protein</fullName>
    </submittedName>
</protein>
<evidence type="ECO:0000313" key="2">
    <source>
        <dbReference type="EMBL" id="GLB39960.1"/>
    </source>
</evidence>
<reference evidence="2" key="1">
    <citation type="submission" date="2022-07" db="EMBL/GenBank/DDBJ databases">
        <title>The genome of Lyophyllum shimeji provides insight into the initial evolution of ectomycorrhizal fungal genome.</title>
        <authorList>
            <person name="Kobayashi Y."/>
            <person name="Shibata T."/>
            <person name="Hirakawa H."/>
            <person name="Shigenobu S."/>
            <person name="Nishiyama T."/>
            <person name="Yamada A."/>
            <person name="Hasebe M."/>
            <person name="Kawaguchi M."/>
        </authorList>
    </citation>
    <scope>NUCLEOTIDE SEQUENCE</scope>
    <source>
        <strain evidence="2">AT787</strain>
    </source>
</reference>
<keyword evidence="3" id="KW-1185">Reference proteome</keyword>
<dbReference type="EMBL" id="BRPK01000007">
    <property type="protein sequence ID" value="GLB39960.1"/>
    <property type="molecule type" value="Genomic_DNA"/>
</dbReference>
<accession>A0A9P3PNZ6</accession>
<gene>
    <name evidence="2" type="ORF">LshimejAT787_0704700</name>
</gene>
<evidence type="ECO:0000256" key="1">
    <source>
        <dbReference type="SAM" id="MobiDB-lite"/>
    </source>
</evidence>
<feature type="region of interest" description="Disordered" evidence="1">
    <location>
        <begin position="1"/>
        <end position="24"/>
    </location>
</feature>
<feature type="compositionally biased region" description="Gly residues" evidence="1">
    <location>
        <begin position="10"/>
        <end position="24"/>
    </location>
</feature>
<sequence length="296" mass="32803">MAKSTVPGLEVGGASKGARGHGAGRGYKVEAVHGGIMRLAAHEWLSVAAVEDGASAAKHRSILEVVPASSSFGTGPLRAVQHGRECKTLVEDVVICTDDGRSLPWALKHFGARCPARPQFVHFSWGFLRVRFPPLCEYCVGGKLGNGFDGGLRIEERPDDDVPFCGFRHRLEDNGRSQHFEMLVDRRPFNIFDGPKSILSIDHAKVGCSIAQGWLTTFNVTIPWTSFIRKTTRTFPASFKTLERHKVAKVRQDVTLLEDILSCDIQMRQMTEIKLLRETLLETSLLCTMLLHPARI</sequence>
<proteinExistence type="predicted"/>
<dbReference type="Proteomes" id="UP001063166">
    <property type="component" value="Unassembled WGS sequence"/>
</dbReference>
<name>A0A9P3PNZ6_LYOSH</name>
<evidence type="ECO:0000313" key="3">
    <source>
        <dbReference type="Proteomes" id="UP001063166"/>
    </source>
</evidence>
<organism evidence="2 3">
    <name type="scientific">Lyophyllum shimeji</name>
    <name type="common">Hon-shimeji</name>
    <name type="synonym">Tricholoma shimeji</name>
    <dbReference type="NCBI Taxonomy" id="47721"/>
    <lineage>
        <taxon>Eukaryota</taxon>
        <taxon>Fungi</taxon>
        <taxon>Dikarya</taxon>
        <taxon>Basidiomycota</taxon>
        <taxon>Agaricomycotina</taxon>
        <taxon>Agaricomycetes</taxon>
        <taxon>Agaricomycetidae</taxon>
        <taxon>Agaricales</taxon>
        <taxon>Tricholomatineae</taxon>
        <taxon>Lyophyllaceae</taxon>
        <taxon>Lyophyllum</taxon>
    </lineage>
</organism>
<comment type="caution">
    <text evidence="2">The sequence shown here is derived from an EMBL/GenBank/DDBJ whole genome shotgun (WGS) entry which is preliminary data.</text>
</comment>